<evidence type="ECO:0000313" key="2">
    <source>
        <dbReference type="EMBL" id="CAH8363706.1"/>
    </source>
</evidence>
<feature type="region of interest" description="Disordered" evidence="1">
    <location>
        <begin position="1"/>
        <end position="52"/>
    </location>
</feature>
<name>A0ABC8L6B1_ERUVS</name>
<organism evidence="2 3">
    <name type="scientific">Eruca vesicaria subsp. sativa</name>
    <name type="common">Garden rocket</name>
    <name type="synonym">Eruca sativa</name>
    <dbReference type="NCBI Taxonomy" id="29727"/>
    <lineage>
        <taxon>Eukaryota</taxon>
        <taxon>Viridiplantae</taxon>
        <taxon>Streptophyta</taxon>
        <taxon>Embryophyta</taxon>
        <taxon>Tracheophyta</taxon>
        <taxon>Spermatophyta</taxon>
        <taxon>Magnoliopsida</taxon>
        <taxon>eudicotyledons</taxon>
        <taxon>Gunneridae</taxon>
        <taxon>Pentapetalae</taxon>
        <taxon>rosids</taxon>
        <taxon>malvids</taxon>
        <taxon>Brassicales</taxon>
        <taxon>Brassicaceae</taxon>
        <taxon>Brassiceae</taxon>
        <taxon>Eruca</taxon>
    </lineage>
</organism>
<keyword evidence="3" id="KW-1185">Reference proteome</keyword>
<protein>
    <submittedName>
        <fullName evidence="2">Uncharacterized protein</fullName>
    </submittedName>
</protein>
<proteinExistence type="predicted"/>
<dbReference type="AlphaFoldDB" id="A0ABC8L6B1"/>
<feature type="region of interest" description="Disordered" evidence="1">
    <location>
        <begin position="415"/>
        <end position="478"/>
    </location>
</feature>
<feature type="compositionally biased region" description="Low complexity" evidence="1">
    <location>
        <begin position="432"/>
        <end position="452"/>
    </location>
</feature>
<comment type="caution">
    <text evidence="2">The sequence shown here is derived from an EMBL/GenBank/DDBJ whole genome shotgun (WGS) entry which is preliminary data.</text>
</comment>
<feature type="compositionally biased region" description="Basic and acidic residues" evidence="1">
    <location>
        <begin position="463"/>
        <end position="478"/>
    </location>
</feature>
<reference evidence="2 3" key="1">
    <citation type="submission" date="2022-03" db="EMBL/GenBank/DDBJ databases">
        <authorList>
            <person name="Macdonald S."/>
            <person name="Ahmed S."/>
            <person name="Newling K."/>
        </authorList>
    </citation>
    <scope>NUCLEOTIDE SEQUENCE [LARGE SCALE GENOMIC DNA]</scope>
</reference>
<accession>A0ABC8L6B1</accession>
<evidence type="ECO:0000256" key="1">
    <source>
        <dbReference type="SAM" id="MobiDB-lite"/>
    </source>
</evidence>
<gene>
    <name evidence="2" type="ORF">ERUC_LOCUS29462</name>
</gene>
<dbReference type="EMBL" id="CAKOAT010369598">
    <property type="protein sequence ID" value="CAH8363706.1"/>
    <property type="molecule type" value="Genomic_DNA"/>
</dbReference>
<dbReference type="Proteomes" id="UP001642260">
    <property type="component" value="Unassembled WGS sequence"/>
</dbReference>
<sequence length="478" mass="52792">MAEKEEDGNDGMLGELREMAQMLQEMISQGVDSDHDDGQGGENKVNSDEMSNHQLAGLSTTYNVLAAYYKSDIANLETRNVPVSSSEAVPFSPEPSSSDLTNVEIKRMPISSAKEAPDPLLRPPHTRMISLSGLSLKPIKNDDSVHEKSLAIREQLGDSDLASKYNLPSDEEVTNPIDYTSSDYDVVRKQLQEHFSLLSIANDVDSKELTKIELDPGYSASSLNQPMTTRESITTTASSHGHRPSISMTKALTTATDFVPKKNQQVMNLPQTQGNQQVMNLPQTQGNQQAMNLPQTQGNQQVMNPHYPQWQVPSGQYDNITRPPYLSPSAPPFQQHGGSNMGPSYLPPSAPPFHQHGGSTSNLVPYGTMVTSSSWRPEQNDIYNYNMPQHVPPNYDVYMGPYAYGYDNHSDTSANSRFGYDGAPGNYMSSIRQHQSGDSPSSSSQQQRQQQPRSDDSATQTQQEDRSDDPSDQAQRDE</sequence>
<evidence type="ECO:0000313" key="3">
    <source>
        <dbReference type="Proteomes" id="UP001642260"/>
    </source>
</evidence>